<dbReference type="Proteomes" id="UP000266005">
    <property type="component" value="Unassembled WGS sequence"/>
</dbReference>
<dbReference type="InterPro" id="IPR050093">
    <property type="entry name" value="ABC_SmlMolc_Importer"/>
</dbReference>
<keyword evidence="7" id="KW-0406">Ion transport</keyword>
<evidence type="ECO:0000256" key="6">
    <source>
        <dbReference type="ARBA" id="ARBA00023004"/>
    </source>
</evidence>
<dbReference type="SUPFAM" id="SSF52540">
    <property type="entry name" value="P-loop containing nucleoside triphosphate hydrolases"/>
    <property type="match status" value="1"/>
</dbReference>
<protein>
    <submittedName>
        <fullName evidence="10">ATP-binding cassette domain-containing protein</fullName>
    </submittedName>
</protein>
<keyword evidence="5 10" id="KW-0067">ATP-binding</keyword>
<name>A0A399SHR8_9BACT</name>
<dbReference type="SMART" id="SM00382">
    <property type="entry name" value="AAA"/>
    <property type="match status" value="1"/>
</dbReference>
<dbReference type="CDD" id="cd03259">
    <property type="entry name" value="ABC_Carb_Solutes_like"/>
    <property type="match status" value="1"/>
</dbReference>
<dbReference type="AlphaFoldDB" id="A0A399SHR8"/>
<feature type="domain" description="ABC transporter" evidence="9">
    <location>
        <begin position="2"/>
        <end position="232"/>
    </location>
</feature>
<dbReference type="RefSeq" id="WP_119430282.1">
    <property type="nucleotide sequence ID" value="NZ_QWGE01000001.1"/>
</dbReference>
<dbReference type="FunFam" id="3.40.50.300:FF:000425">
    <property type="entry name" value="Probable ABC transporter, ATP-binding subunit"/>
    <property type="match status" value="1"/>
</dbReference>
<keyword evidence="6" id="KW-0408">Iron</keyword>
<dbReference type="GO" id="GO:0015408">
    <property type="term" value="F:ABC-type ferric iron transporter activity"/>
    <property type="evidence" value="ECO:0007669"/>
    <property type="project" value="InterPro"/>
</dbReference>
<dbReference type="EMBL" id="QWGE01000001">
    <property type="protein sequence ID" value="RIJ42399.1"/>
    <property type="molecule type" value="Genomic_DNA"/>
</dbReference>
<keyword evidence="2" id="KW-1003">Cell membrane</keyword>
<sequence>MLTIQHINKAFQSHTVLDRVSVELPEGQVLAVLGRSGCGKTTLLKTIAGLLAPDAGSIKWAGESINEVPPREREMVYLFQEPLLFPHLSVFENIAYGLHVRKTPEAEVQNKVQSMLRELELQEHAQKKPGQLSGGQRQRVAFGRAIIFLPRVLLLDEPFASLDAQTRSAMQKLFLRLARKYGITALFVTHDVKEALLIGDCFAYMAAGQLTLYRSKAAFMDDPATGVQEELAFWNNIEHNIPTNDK</sequence>
<keyword evidence="3" id="KW-0410">Iron transport</keyword>
<evidence type="ECO:0000259" key="9">
    <source>
        <dbReference type="PROSITE" id="PS50893"/>
    </source>
</evidence>
<dbReference type="OrthoDB" id="1115710at2"/>
<dbReference type="Pfam" id="PF00005">
    <property type="entry name" value="ABC_tran"/>
    <property type="match status" value="1"/>
</dbReference>
<organism evidence="10 11">
    <name type="scientific">Pontibacter oryzae</name>
    <dbReference type="NCBI Taxonomy" id="2304593"/>
    <lineage>
        <taxon>Bacteria</taxon>
        <taxon>Pseudomonadati</taxon>
        <taxon>Bacteroidota</taxon>
        <taxon>Cytophagia</taxon>
        <taxon>Cytophagales</taxon>
        <taxon>Hymenobacteraceae</taxon>
        <taxon>Pontibacter</taxon>
    </lineage>
</organism>
<dbReference type="GO" id="GO:0005524">
    <property type="term" value="F:ATP binding"/>
    <property type="evidence" value="ECO:0007669"/>
    <property type="project" value="UniProtKB-KW"/>
</dbReference>
<proteinExistence type="predicted"/>
<dbReference type="InterPro" id="IPR017871">
    <property type="entry name" value="ABC_transporter-like_CS"/>
</dbReference>
<gene>
    <name evidence="10" type="ORF">D1627_00565</name>
</gene>
<keyword evidence="4" id="KW-0547">Nucleotide-binding</keyword>
<evidence type="ECO:0000256" key="1">
    <source>
        <dbReference type="ARBA" id="ARBA00022448"/>
    </source>
</evidence>
<keyword evidence="11" id="KW-1185">Reference proteome</keyword>
<dbReference type="InterPro" id="IPR027417">
    <property type="entry name" value="P-loop_NTPase"/>
</dbReference>
<dbReference type="PANTHER" id="PTHR42781:SF4">
    <property type="entry name" value="SPERMIDINE_PUTRESCINE IMPORT ATP-BINDING PROTEIN POTA"/>
    <property type="match status" value="1"/>
</dbReference>
<dbReference type="InterPro" id="IPR003439">
    <property type="entry name" value="ABC_transporter-like_ATP-bd"/>
</dbReference>
<dbReference type="InterPro" id="IPR003593">
    <property type="entry name" value="AAA+_ATPase"/>
</dbReference>
<accession>A0A399SHR8</accession>
<dbReference type="Gene3D" id="3.40.50.300">
    <property type="entry name" value="P-loop containing nucleotide triphosphate hydrolases"/>
    <property type="match status" value="1"/>
</dbReference>
<keyword evidence="8" id="KW-0472">Membrane</keyword>
<dbReference type="PROSITE" id="PS50893">
    <property type="entry name" value="ABC_TRANSPORTER_2"/>
    <property type="match status" value="1"/>
</dbReference>
<evidence type="ECO:0000256" key="5">
    <source>
        <dbReference type="ARBA" id="ARBA00022840"/>
    </source>
</evidence>
<evidence type="ECO:0000256" key="4">
    <source>
        <dbReference type="ARBA" id="ARBA00022741"/>
    </source>
</evidence>
<reference evidence="11" key="1">
    <citation type="submission" date="2018-08" db="EMBL/GenBank/DDBJ databases">
        <title>Mucilaginibacter sp. MYSH2.</title>
        <authorList>
            <person name="Seo T."/>
        </authorList>
    </citation>
    <scope>NUCLEOTIDE SEQUENCE [LARGE SCALE GENOMIC DNA]</scope>
    <source>
        <strain evidence="11">KIRAN</strain>
    </source>
</reference>
<dbReference type="PROSITE" id="PS00211">
    <property type="entry name" value="ABC_TRANSPORTER_1"/>
    <property type="match status" value="1"/>
</dbReference>
<evidence type="ECO:0000256" key="8">
    <source>
        <dbReference type="ARBA" id="ARBA00023136"/>
    </source>
</evidence>
<dbReference type="GO" id="GO:0016887">
    <property type="term" value="F:ATP hydrolysis activity"/>
    <property type="evidence" value="ECO:0007669"/>
    <property type="project" value="InterPro"/>
</dbReference>
<evidence type="ECO:0000256" key="7">
    <source>
        <dbReference type="ARBA" id="ARBA00023065"/>
    </source>
</evidence>
<keyword evidence="1" id="KW-0813">Transport</keyword>
<dbReference type="InterPro" id="IPR015853">
    <property type="entry name" value="ABC_transpr_FbpC"/>
</dbReference>
<evidence type="ECO:0000313" key="11">
    <source>
        <dbReference type="Proteomes" id="UP000266005"/>
    </source>
</evidence>
<comment type="caution">
    <text evidence="10">The sequence shown here is derived from an EMBL/GenBank/DDBJ whole genome shotgun (WGS) entry which is preliminary data.</text>
</comment>
<evidence type="ECO:0000313" key="10">
    <source>
        <dbReference type="EMBL" id="RIJ42399.1"/>
    </source>
</evidence>
<evidence type="ECO:0000256" key="3">
    <source>
        <dbReference type="ARBA" id="ARBA00022496"/>
    </source>
</evidence>
<dbReference type="GO" id="GO:0015697">
    <property type="term" value="P:quaternary ammonium group transport"/>
    <property type="evidence" value="ECO:0007669"/>
    <property type="project" value="UniProtKB-ARBA"/>
</dbReference>
<dbReference type="GO" id="GO:0016020">
    <property type="term" value="C:membrane"/>
    <property type="evidence" value="ECO:0007669"/>
    <property type="project" value="InterPro"/>
</dbReference>
<evidence type="ECO:0000256" key="2">
    <source>
        <dbReference type="ARBA" id="ARBA00022475"/>
    </source>
</evidence>
<dbReference type="PANTHER" id="PTHR42781">
    <property type="entry name" value="SPERMIDINE/PUTRESCINE IMPORT ATP-BINDING PROTEIN POTA"/>
    <property type="match status" value="1"/>
</dbReference>